<evidence type="ECO:0000313" key="1">
    <source>
        <dbReference type="EMBL" id="ATW26282.1"/>
    </source>
</evidence>
<accession>A0A3G1KV15</accession>
<protein>
    <submittedName>
        <fullName evidence="1">Uncharacterized protein</fullName>
    </submittedName>
</protein>
<proteinExistence type="predicted"/>
<name>A0A3G1KV15_FORW1</name>
<dbReference type="KEGG" id="fwa:DCMF_17305"/>
<dbReference type="EMBL" id="CP017634">
    <property type="protein sequence ID" value="ATW26282.1"/>
    <property type="molecule type" value="Genomic_DNA"/>
</dbReference>
<dbReference type="Proteomes" id="UP000323521">
    <property type="component" value="Chromosome"/>
</dbReference>
<dbReference type="AlphaFoldDB" id="A0A3G1KV15"/>
<reference evidence="1 2" key="1">
    <citation type="submission" date="2016-10" db="EMBL/GenBank/DDBJ databases">
        <title>Complete Genome Sequence of Peptococcaceae strain DCMF.</title>
        <authorList>
            <person name="Edwards R.J."/>
            <person name="Holland S.I."/>
            <person name="Deshpande N.P."/>
            <person name="Wong Y.K."/>
            <person name="Ertan H."/>
            <person name="Manefield M."/>
            <person name="Russell T.L."/>
            <person name="Lee M.J."/>
        </authorList>
    </citation>
    <scope>NUCLEOTIDE SEQUENCE [LARGE SCALE GENOMIC DNA]</scope>
    <source>
        <strain evidence="1 2">DCMF</strain>
    </source>
</reference>
<organism evidence="1 2">
    <name type="scientific">Formimonas warabiya</name>
    <dbReference type="NCBI Taxonomy" id="1761012"/>
    <lineage>
        <taxon>Bacteria</taxon>
        <taxon>Bacillati</taxon>
        <taxon>Bacillota</taxon>
        <taxon>Clostridia</taxon>
        <taxon>Eubacteriales</taxon>
        <taxon>Peptococcaceae</taxon>
        <taxon>Candidatus Formimonas</taxon>
    </lineage>
</organism>
<evidence type="ECO:0000313" key="2">
    <source>
        <dbReference type="Proteomes" id="UP000323521"/>
    </source>
</evidence>
<gene>
    <name evidence="1" type="ORF">DCMF_17305</name>
</gene>
<keyword evidence="2" id="KW-1185">Reference proteome</keyword>
<sequence>MRGKLTIWWVFSWEMMQLFPGIPGIGTRSREKIRLAPACGDGGSINCESKKKPWRAFLSIN</sequence>